<name>A0A4R4FLH9_9FIRM</name>
<dbReference type="EMBL" id="SMMX01000001">
    <property type="protein sequence ID" value="TDA23436.1"/>
    <property type="molecule type" value="Genomic_DNA"/>
</dbReference>
<comment type="caution">
    <text evidence="1">The sequence shown here is derived from an EMBL/GenBank/DDBJ whole genome shotgun (WGS) entry which is preliminary data.</text>
</comment>
<organism evidence="1 2">
    <name type="scientific">Extibacter muris</name>
    <dbReference type="NCBI Taxonomy" id="1796622"/>
    <lineage>
        <taxon>Bacteria</taxon>
        <taxon>Bacillati</taxon>
        <taxon>Bacillota</taxon>
        <taxon>Clostridia</taxon>
        <taxon>Lachnospirales</taxon>
        <taxon>Lachnospiraceae</taxon>
        <taxon>Extibacter</taxon>
    </lineage>
</organism>
<proteinExistence type="predicted"/>
<gene>
    <name evidence="1" type="ORF">E1963_01485</name>
</gene>
<evidence type="ECO:0000313" key="2">
    <source>
        <dbReference type="Proteomes" id="UP000295710"/>
    </source>
</evidence>
<evidence type="ECO:0000313" key="1">
    <source>
        <dbReference type="EMBL" id="TDA23436.1"/>
    </source>
</evidence>
<reference evidence="1 2" key="1">
    <citation type="journal article" date="2016" name="Nat. Microbiol.">
        <title>The Mouse Intestinal Bacterial Collection (miBC) provides host-specific insight into cultured diversity and functional potential of the gut microbiota.</title>
        <authorList>
            <person name="Lagkouvardos I."/>
            <person name="Pukall R."/>
            <person name="Abt B."/>
            <person name="Foesel B.U."/>
            <person name="Meier-Kolthoff J.P."/>
            <person name="Kumar N."/>
            <person name="Bresciani A."/>
            <person name="Martinez I."/>
            <person name="Just S."/>
            <person name="Ziegler C."/>
            <person name="Brugiroux S."/>
            <person name="Garzetti D."/>
            <person name="Wenning M."/>
            <person name="Bui T.P."/>
            <person name="Wang J."/>
            <person name="Hugenholtz F."/>
            <person name="Plugge C.M."/>
            <person name="Peterson D.A."/>
            <person name="Hornef M.W."/>
            <person name="Baines J.F."/>
            <person name="Smidt H."/>
            <person name="Walter J."/>
            <person name="Kristiansen K."/>
            <person name="Nielsen H.B."/>
            <person name="Haller D."/>
            <person name="Overmann J."/>
            <person name="Stecher B."/>
            <person name="Clavel T."/>
        </authorList>
    </citation>
    <scope>NUCLEOTIDE SEQUENCE [LARGE SCALE GENOMIC DNA]</scope>
    <source>
        <strain evidence="1 2">DSM 28560</strain>
    </source>
</reference>
<sequence length="107" mass="12800">MKYIKRKKGSEEIAVVTLCNRILKKIMRIMKDSALVIQNLPETLDNGYSVGAGSFFIFRGREVAAWNIKRNHLKWTKLKDYEYYKKYKKNIKRICSTKMTCWIFLRK</sequence>
<dbReference type="AlphaFoldDB" id="A0A4R4FLH9"/>
<dbReference type="Proteomes" id="UP000295710">
    <property type="component" value="Unassembled WGS sequence"/>
</dbReference>
<dbReference type="RefSeq" id="WP_132274313.1">
    <property type="nucleotide sequence ID" value="NZ_JAOBST010000049.1"/>
</dbReference>
<keyword evidence="2" id="KW-1185">Reference proteome</keyword>
<protein>
    <submittedName>
        <fullName evidence="1">Uncharacterized protein</fullName>
    </submittedName>
</protein>
<accession>A0A4R4FLH9</accession>